<evidence type="ECO:0000313" key="5">
    <source>
        <dbReference type="Proteomes" id="UP000094256"/>
    </source>
</evidence>
<dbReference type="Pfam" id="PF13356">
    <property type="entry name" value="Arm-DNA-bind_3"/>
    <property type="match status" value="1"/>
</dbReference>
<sequence>MALKELEACYATERAKDYKLADGEGLYLLVRPNGSKLWRFKYRFDGKEKLLSFGAYPDVI</sequence>
<dbReference type="GO" id="GO:0015074">
    <property type="term" value="P:DNA integration"/>
    <property type="evidence" value="ECO:0007669"/>
    <property type="project" value="UniProtKB-KW"/>
</dbReference>
<dbReference type="Gene3D" id="3.30.160.390">
    <property type="entry name" value="Integrase, DNA-binding domain"/>
    <property type="match status" value="1"/>
</dbReference>
<feature type="domain" description="Integrase DNA-binding" evidence="3">
    <location>
        <begin position="13"/>
        <end position="59"/>
    </location>
</feature>
<organism evidence="4 5">
    <name type="scientific">Sphingomonas panacis</name>
    <dbReference type="NCBI Taxonomy" id="1560345"/>
    <lineage>
        <taxon>Bacteria</taxon>
        <taxon>Pseudomonadati</taxon>
        <taxon>Pseudomonadota</taxon>
        <taxon>Alphaproteobacteria</taxon>
        <taxon>Sphingomonadales</taxon>
        <taxon>Sphingomonadaceae</taxon>
        <taxon>Sphingomonas</taxon>
    </lineage>
</organism>
<dbReference type="EMBL" id="CP014168">
    <property type="protein sequence ID" value="AOH84091.1"/>
    <property type="molecule type" value="Genomic_DNA"/>
</dbReference>
<keyword evidence="2" id="KW-0229">DNA integration</keyword>
<dbReference type="AlphaFoldDB" id="A0A1B3Z9I3"/>
<evidence type="ECO:0000259" key="3">
    <source>
        <dbReference type="Pfam" id="PF13356"/>
    </source>
</evidence>
<name>A0A1B3Z9I3_9SPHN</name>
<comment type="similarity">
    <text evidence="1">Belongs to the 'phage' integrase family.</text>
</comment>
<reference evidence="4 5" key="1">
    <citation type="submission" date="2016-01" db="EMBL/GenBank/DDBJ databases">
        <title>Complete genome and mega plasmid sequence of Sphingomonas panacis DCY99 elicits systemic resistance in rice to Xanthomonas oryzae.</title>
        <authorList>
            <person name="Kim Y.J."/>
            <person name="Yang D.C."/>
            <person name="Sing P."/>
        </authorList>
    </citation>
    <scope>NUCLEOTIDE SEQUENCE [LARGE SCALE GENOMIC DNA]</scope>
    <source>
        <strain evidence="4 5">DCY99</strain>
    </source>
</reference>
<dbReference type="InterPro" id="IPR025166">
    <property type="entry name" value="Integrase_DNA_bind_dom"/>
</dbReference>
<evidence type="ECO:0000313" key="4">
    <source>
        <dbReference type="EMBL" id="AOH84091.1"/>
    </source>
</evidence>
<dbReference type="KEGG" id="span:AWL63_09060"/>
<proteinExistence type="inferred from homology"/>
<protein>
    <recommendedName>
        <fullName evidence="3">Integrase DNA-binding domain-containing protein</fullName>
    </recommendedName>
</protein>
<dbReference type="OrthoDB" id="7388552at2"/>
<dbReference type="PANTHER" id="PTHR30629">
    <property type="entry name" value="PROPHAGE INTEGRASE"/>
    <property type="match status" value="1"/>
</dbReference>
<dbReference type="InterPro" id="IPR050808">
    <property type="entry name" value="Phage_Integrase"/>
</dbReference>
<evidence type="ECO:0000256" key="1">
    <source>
        <dbReference type="ARBA" id="ARBA00008857"/>
    </source>
</evidence>
<accession>A0A1B3Z9I3</accession>
<dbReference type="PANTHER" id="PTHR30629:SF2">
    <property type="entry name" value="PROPHAGE INTEGRASE INTS-RELATED"/>
    <property type="match status" value="1"/>
</dbReference>
<dbReference type="InterPro" id="IPR038488">
    <property type="entry name" value="Integrase_DNA-bd_sf"/>
</dbReference>
<keyword evidence="5" id="KW-1185">Reference proteome</keyword>
<evidence type="ECO:0000256" key="2">
    <source>
        <dbReference type="ARBA" id="ARBA00022908"/>
    </source>
</evidence>
<dbReference type="Proteomes" id="UP000094256">
    <property type="component" value="Chromosome"/>
</dbReference>
<gene>
    <name evidence="4" type="ORF">AWL63_09060</name>
</gene>